<dbReference type="EMBL" id="BK016018">
    <property type="protein sequence ID" value="DAF89927.1"/>
    <property type="molecule type" value="Genomic_DNA"/>
</dbReference>
<evidence type="ECO:0000256" key="1">
    <source>
        <dbReference type="SAM" id="Phobius"/>
    </source>
</evidence>
<evidence type="ECO:0000313" key="2">
    <source>
        <dbReference type="EMBL" id="DAF89927.1"/>
    </source>
</evidence>
<keyword evidence="1" id="KW-0472">Membrane</keyword>
<organism evidence="2">
    <name type="scientific">Siphoviridae sp. ctwHj1</name>
    <dbReference type="NCBI Taxonomy" id="2825727"/>
    <lineage>
        <taxon>Viruses</taxon>
        <taxon>Duplodnaviria</taxon>
        <taxon>Heunggongvirae</taxon>
        <taxon>Uroviricota</taxon>
        <taxon>Caudoviricetes</taxon>
    </lineage>
</organism>
<feature type="transmembrane region" description="Helical" evidence="1">
    <location>
        <begin position="37"/>
        <end position="59"/>
    </location>
</feature>
<keyword evidence="1" id="KW-1133">Transmembrane helix</keyword>
<proteinExistence type="predicted"/>
<protein>
    <recommendedName>
        <fullName evidence="3">Transmembrane protein</fullName>
    </recommendedName>
</protein>
<sequence>MRETAPSESRKAQTRLGQSPTRGVLRLSLNTHHPNQVKLNCLLSLVFCILALGICLPPLRYLELGSGREPPSCRMGSAGKMKKGERNLKSRFQFFLRFREV</sequence>
<accession>A0A8S5U642</accession>
<keyword evidence="1" id="KW-0812">Transmembrane</keyword>
<reference evidence="2" key="1">
    <citation type="journal article" date="2021" name="Proc. Natl. Acad. Sci. U.S.A.">
        <title>A Catalog of Tens of Thousands of Viruses from Human Metagenomes Reveals Hidden Associations with Chronic Diseases.</title>
        <authorList>
            <person name="Tisza M.J."/>
            <person name="Buck C.B."/>
        </authorList>
    </citation>
    <scope>NUCLEOTIDE SEQUENCE</scope>
    <source>
        <strain evidence="2">CtwHj1</strain>
    </source>
</reference>
<name>A0A8S5U642_9CAUD</name>
<evidence type="ECO:0008006" key="3">
    <source>
        <dbReference type="Google" id="ProtNLM"/>
    </source>
</evidence>